<proteinExistence type="predicted"/>
<gene>
    <name evidence="2" type="ORF">TAT_000046000</name>
    <name evidence="3" type="ORF">TAV_000045600</name>
</gene>
<dbReference type="InterPro" id="IPR040454">
    <property type="entry name" value="TF_IIIC_Tfc1/Sfc1"/>
</dbReference>
<dbReference type="EMBL" id="UIVS01000001">
    <property type="protein sequence ID" value="SVP89757.1"/>
    <property type="molecule type" value="Genomic_DNA"/>
</dbReference>
<reference evidence="2" key="1">
    <citation type="submission" date="2018-07" db="EMBL/GenBank/DDBJ databases">
        <authorList>
            <person name="Quirk P.G."/>
            <person name="Krulwich T.A."/>
        </authorList>
    </citation>
    <scope>NUCLEOTIDE SEQUENCE</scope>
    <source>
        <strain evidence="2">Anand</strain>
    </source>
</reference>
<dbReference type="Pfam" id="PF09734">
    <property type="entry name" value="Tau95"/>
    <property type="match status" value="1"/>
</dbReference>
<dbReference type="EMBL" id="UIVT01000001">
    <property type="protein sequence ID" value="SVP88601.1"/>
    <property type="molecule type" value="Genomic_DNA"/>
</dbReference>
<dbReference type="PANTHER" id="PTHR13230">
    <property type="entry name" value="GENERAL TRANSCRIPTION FACTOR IIIC, POLYPEPTIDE 5"/>
    <property type="match status" value="1"/>
</dbReference>
<evidence type="ECO:0000259" key="1">
    <source>
        <dbReference type="Pfam" id="PF09734"/>
    </source>
</evidence>
<protein>
    <submittedName>
        <fullName evidence="2">RNA polymerase III transcription factor (TF)IIIC subunit, putative</fullName>
    </submittedName>
</protein>
<sequence length="381" mass="42575">MKFVVVAVPGVISPDSNGDEILRAIGGKEGLRSVLNREKSEQLILRFGIDSTSSFVPANTYEDNIPCKLVAKAKLWKSGKCTIDLLGPVVDYFSFSHPSDFLHLSLQPVVAGELVGEKLVSNVPNIPPPIFTKIDMIDQLFNKSLSSGSTSSTSQKVKKYSSGSIFSSVARFEDVNVPLTPLNLALPSPDPTLMSYLENLFNKRKLWLRSALEEFLPTGYSNWKKRTSFSRICYIFSDGPWRGCMCKLGYDPRKDRNSRFYQTIDFRDPHYRTISWKTGRRSLSNSENLGQLLNIDKEKTYGELSNEVITPNPEVHFLIPSNRPSQLYQLCDICDAGIQNIVNSTDFSAGILNNECSKATGKQLEAKIYLKAGILRPLSPK</sequence>
<dbReference type="PANTHER" id="PTHR13230:SF5">
    <property type="entry name" value="GENERAL TRANSCRIPTION FACTOR 3C POLYPEPTIDE 5"/>
    <property type="match status" value="1"/>
</dbReference>
<dbReference type="GO" id="GO:0006384">
    <property type="term" value="P:transcription initiation at RNA polymerase III promoter"/>
    <property type="evidence" value="ECO:0007669"/>
    <property type="project" value="InterPro"/>
</dbReference>
<evidence type="ECO:0000313" key="3">
    <source>
        <dbReference type="EMBL" id="SVP89757.1"/>
    </source>
</evidence>
<dbReference type="InterPro" id="IPR019136">
    <property type="entry name" value="TF_IIIC_su-5_HTH"/>
</dbReference>
<dbReference type="GO" id="GO:0001003">
    <property type="term" value="F:RNA polymerase III type 2 promoter sequence-specific DNA binding"/>
    <property type="evidence" value="ECO:0007669"/>
    <property type="project" value="TreeGrafter"/>
</dbReference>
<dbReference type="GO" id="GO:0001002">
    <property type="term" value="F:RNA polymerase III type 1 promoter sequence-specific DNA binding"/>
    <property type="evidence" value="ECO:0007669"/>
    <property type="project" value="TreeGrafter"/>
</dbReference>
<name>A0A3B0MF88_THEAN</name>
<accession>A0A3B0MF88</accession>
<dbReference type="VEuPathDB" id="PiroplasmaDB:TA20780"/>
<dbReference type="AlphaFoldDB" id="A0A3B0MF88"/>
<evidence type="ECO:0000313" key="2">
    <source>
        <dbReference type="EMBL" id="SVP88601.1"/>
    </source>
</evidence>
<feature type="domain" description="Transcription factor IIIC subunit 5 HTH" evidence="1">
    <location>
        <begin position="126"/>
        <end position="267"/>
    </location>
</feature>
<organism evidence="2">
    <name type="scientific">Theileria annulata</name>
    <dbReference type="NCBI Taxonomy" id="5874"/>
    <lineage>
        <taxon>Eukaryota</taxon>
        <taxon>Sar</taxon>
        <taxon>Alveolata</taxon>
        <taxon>Apicomplexa</taxon>
        <taxon>Aconoidasida</taxon>
        <taxon>Piroplasmida</taxon>
        <taxon>Theileriidae</taxon>
        <taxon>Theileria</taxon>
    </lineage>
</organism>
<dbReference type="GO" id="GO:0000127">
    <property type="term" value="C:transcription factor TFIIIC complex"/>
    <property type="evidence" value="ECO:0007669"/>
    <property type="project" value="InterPro"/>
</dbReference>